<dbReference type="Pfam" id="PF00698">
    <property type="entry name" value="Acyl_transf_1"/>
    <property type="match status" value="1"/>
</dbReference>
<dbReference type="InterPro" id="IPR042104">
    <property type="entry name" value="PKS_dehydratase_sf"/>
</dbReference>
<proteinExistence type="predicted"/>
<dbReference type="Pfam" id="PF08659">
    <property type="entry name" value="KR"/>
    <property type="match status" value="1"/>
</dbReference>
<dbReference type="InterPro" id="IPR014030">
    <property type="entry name" value="Ketoacyl_synth_N"/>
</dbReference>
<dbReference type="InterPro" id="IPR050444">
    <property type="entry name" value="Polyketide_Synthase"/>
</dbReference>
<keyword evidence="4" id="KW-0012">Acyltransferase</keyword>
<dbReference type="Gene3D" id="3.40.50.720">
    <property type="entry name" value="NAD(P)-binding Rossmann-like Domain"/>
    <property type="match status" value="2"/>
</dbReference>
<dbReference type="InterPro" id="IPR049551">
    <property type="entry name" value="PKS_DH_C"/>
</dbReference>
<dbReference type="InterPro" id="IPR013154">
    <property type="entry name" value="ADH-like_N"/>
</dbReference>
<feature type="active site" description="Proton acceptor; for dehydratase activity" evidence="5">
    <location>
        <position position="845"/>
    </location>
</feature>
<dbReference type="SMART" id="SM00827">
    <property type="entry name" value="PKS_AT"/>
    <property type="match status" value="1"/>
</dbReference>
<organism evidence="8 9">
    <name type="scientific">Adineta steineri</name>
    <dbReference type="NCBI Taxonomy" id="433720"/>
    <lineage>
        <taxon>Eukaryota</taxon>
        <taxon>Metazoa</taxon>
        <taxon>Spiralia</taxon>
        <taxon>Gnathifera</taxon>
        <taxon>Rotifera</taxon>
        <taxon>Eurotatoria</taxon>
        <taxon>Bdelloidea</taxon>
        <taxon>Adinetida</taxon>
        <taxon>Adinetidae</taxon>
        <taxon>Adineta</taxon>
    </lineage>
</organism>
<evidence type="ECO:0000256" key="1">
    <source>
        <dbReference type="ARBA" id="ARBA00022679"/>
    </source>
</evidence>
<dbReference type="Gene3D" id="3.30.70.3290">
    <property type="match status" value="1"/>
</dbReference>
<dbReference type="InterPro" id="IPR036291">
    <property type="entry name" value="NAD(P)-bd_dom_sf"/>
</dbReference>
<dbReference type="Gene3D" id="3.40.366.10">
    <property type="entry name" value="Malonyl-Coenzyme A Acyl Carrier Protein, domain 2"/>
    <property type="match status" value="1"/>
</dbReference>
<dbReference type="PROSITE" id="PS52004">
    <property type="entry name" value="KS3_2"/>
    <property type="match status" value="1"/>
</dbReference>
<dbReference type="SMART" id="SM00829">
    <property type="entry name" value="PKS_ER"/>
    <property type="match status" value="1"/>
</dbReference>
<dbReference type="CDD" id="cd05195">
    <property type="entry name" value="enoyl_red"/>
    <property type="match status" value="1"/>
</dbReference>
<dbReference type="SMART" id="SM00826">
    <property type="entry name" value="PKS_DH"/>
    <property type="match status" value="1"/>
</dbReference>
<dbReference type="InterPro" id="IPR020843">
    <property type="entry name" value="ER"/>
</dbReference>
<name>A0A815IWH8_9BILA</name>
<dbReference type="PANTHER" id="PTHR45681:SF6">
    <property type="entry name" value="POLYKETIDE SYNTHASE 37"/>
    <property type="match status" value="1"/>
</dbReference>
<dbReference type="CDD" id="cd00833">
    <property type="entry name" value="PKS"/>
    <property type="match status" value="1"/>
</dbReference>
<dbReference type="InterPro" id="IPR016035">
    <property type="entry name" value="Acyl_Trfase/lysoPLipase"/>
</dbReference>
<feature type="domain" description="Ketosynthase family 3 (KS3)" evidence="6">
    <location>
        <begin position="1"/>
        <end position="361"/>
    </location>
</feature>
<dbReference type="Pfam" id="PF14765">
    <property type="entry name" value="PS-DH"/>
    <property type="match status" value="1"/>
</dbReference>
<evidence type="ECO:0000256" key="3">
    <source>
        <dbReference type="ARBA" id="ARBA00023268"/>
    </source>
</evidence>
<dbReference type="InterPro" id="IPR016036">
    <property type="entry name" value="Malonyl_transacylase_ACP-bd"/>
</dbReference>
<evidence type="ECO:0000313" key="9">
    <source>
        <dbReference type="Proteomes" id="UP000663891"/>
    </source>
</evidence>
<comment type="caution">
    <text evidence="8">The sequence shown here is derived from an EMBL/GenBank/DDBJ whole genome shotgun (WGS) entry which is preliminary data.</text>
</comment>
<dbReference type="InterPro" id="IPR016039">
    <property type="entry name" value="Thiolase-like"/>
</dbReference>
<dbReference type="Pfam" id="PF08240">
    <property type="entry name" value="ADH_N"/>
    <property type="match status" value="1"/>
</dbReference>
<dbReference type="InterPro" id="IPR049552">
    <property type="entry name" value="PKS_DH_N"/>
</dbReference>
<evidence type="ECO:0000259" key="6">
    <source>
        <dbReference type="PROSITE" id="PS52004"/>
    </source>
</evidence>
<reference evidence="8" key="1">
    <citation type="submission" date="2021-02" db="EMBL/GenBank/DDBJ databases">
        <authorList>
            <person name="Nowell W R."/>
        </authorList>
    </citation>
    <scope>NUCLEOTIDE SEQUENCE</scope>
</reference>
<evidence type="ECO:0000259" key="7">
    <source>
        <dbReference type="PROSITE" id="PS52019"/>
    </source>
</evidence>
<dbReference type="PROSITE" id="PS52019">
    <property type="entry name" value="PKS_MFAS_DH"/>
    <property type="match status" value="1"/>
</dbReference>
<evidence type="ECO:0000256" key="4">
    <source>
        <dbReference type="ARBA" id="ARBA00023315"/>
    </source>
</evidence>
<dbReference type="InterPro" id="IPR011032">
    <property type="entry name" value="GroES-like_sf"/>
</dbReference>
<feature type="region of interest" description="C-terminal hotdog fold" evidence="5">
    <location>
        <begin position="986"/>
        <end position="1142"/>
    </location>
</feature>
<feature type="region of interest" description="N-terminal hotdog fold" evidence="5">
    <location>
        <begin position="812"/>
        <end position="973"/>
    </location>
</feature>
<dbReference type="Pfam" id="PF02801">
    <property type="entry name" value="Ketoacyl-synt_C"/>
    <property type="match status" value="1"/>
</dbReference>
<dbReference type="Pfam" id="PF21089">
    <property type="entry name" value="PKS_DH_N"/>
    <property type="match status" value="1"/>
</dbReference>
<dbReference type="Gene3D" id="3.10.129.110">
    <property type="entry name" value="Polyketide synthase dehydratase"/>
    <property type="match status" value="1"/>
</dbReference>
<dbReference type="SUPFAM" id="SSF55048">
    <property type="entry name" value="Probable ACP-binding domain of malonyl-CoA ACP transacylase"/>
    <property type="match status" value="1"/>
</dbReference>
<dbReference type="Proteomes" id="UP000663891">
    <property type="component" value="Unassembled WGS sequence"/>
</dbReference>
<protein>
    <recommendedName>
        <fullName evidence="10">Polyketide synthase</fullName>
    </recommendedName>
</protein>
<dbReference type="EMBL" id="CAJNON010000767">
    <property type="protein sequence ID" value="CAF1373843.1"/>
    <property type="molecule type" value="Genomic_DNA"/>
</dbReference>
<dbReference type="Pfam" id="PF00109">
    <property type="entry name" value="ketoacyl-synt"/>
    <property type="match status" value="1"/>
</dbReference>
<dbReference type="InterPro" id="IPR013968">
    <property type="entry name" value="PKS_KR"/>
</dbReference>
<dbReference type="InterPro" id="IPR013149">
    <property type="entry name" value="ADH-like_C"/>
</dbReference>
<evidence type="ECO:0008006" key="10">
    <source>
        <dbReference type="Google" id="ProtNLM"/>
    </source>
</evidence>
<dbReference type="InterPro" id="IPR014031">
    <property type="entry name" value="Ketoacyl_synth_C"/>
</dbReference>
<dbReference type="InterPro" id="IPR020807">
    <property type="entry name" value="PKS_DH"/>
</dbReference>
<dbReference type="Gene3D" id="3.90.180.10">
    <property type="entry name" value="Medium-chain alcohol dehydrogenases, catalytic domain"/>
    <property type="match status" value="1"/>
</dbReference>
<evidence type="ECO:0000256" key="5">
    <source>
        <dbReference type="PROSITE-ProRule" id="PRU01363"/>
    </source>
</evidence>
<dbReference type="InterPro" id="IPR014043">
    <property type="entry name" value="Acyl_transferase_dom"/>
</dbReference>
<dbReference type="GO" id="GO:0016491">
    <property type="term" value="F:oxidoreductase activity"/>
    <property type="evidence" value="ECO:0007669"/>
    <property type="project" value="InterPro"/>
</dbReference>
<feature type="domain" description="PKS/mFAS DH" evidence="7">
    <location>
        <begin position="812"/>
        <end position="1142"/>
    </location>
</feature>
<dbReference type="Pfam" id="PF00107">
    <property type="entry name" value="ADH_zinc_N"/>
    <property type="match status" value="1"/>
</dbReference>
<feature type="active site" description="Proton donor; for dehydratase activity" evidence="5">
    <location>
        <position position="1048"/>
    </location>
</feature>
<dbReference type="SUPFAM" id="SSF52151">
    <property type="entry name" value="FabD/lysophospholipase-like"/>
    <property type="match status" value="1"/>
</dbReference>
<dbReference type="SUPFAM" id="SSF53335">
    <property type="entry name" value="S-adenosyl-L-methionine-dependent methyltransferases"/>
    <property type="match status" value="1"/>
</dbReference>
<keyword evidence="3" id="KW-0511">Multifunctional enzyme</keyword>
<gene>
    <name evidence="8" type="ORF">VCS650_LOCUS35013</name>
</gene>
<dbReference type="GO" id="GO:0016746">
    <property type="term" value="F:acyltransferase activity"/>
    <property type="evidence" value="ECO:0007669"/>
    <property type="project" value="UniProtKB-KW"/>
</dbReference>
<dbReference type="Gene3D" id="3.40.47.10">
    <property type="match status" value="2"/>
</dbReference>
<keyword evidence="2" id="KW-0521">NADP</keyword>
<dbReference type="SUPFAM" id="SSF51735">
    <property type="entry name" value="NAD(P)-binding Rossmann-fold domains"/>
    <property type="match status" value="2"/>
</dbReference>
<sequence>MSDIHSLNDLWYSLKESRDVGSATPIHRFDLESFTAHMHNMNNNGQLLQKRLHAASFFDLLNAEAGSVDPCHRLLMLKFVHSFDDAEYSVGKMNGTKTSVRIGQFSTDHAIATTRMKPEHRSRFHELNTLLYNASPRLPYHFNLQGSNVSLDVTCLSSSEALHMAVCGDGLGLLLLLKRLSDAEYDGDCIYCVSRDVLNGYDGNEDKLNFIVPSAAGQGRLLENIYSRNNFDTRKILFVEAHDTRTSVGDLIETNCLGRFFNRSNLDPPLLLGSIKSNLGHTEGAAGVASLIKVAMCVYHRGITEIIQFTSFNPKIDAQKYNLHILQNFTPYPSLPNNEKVAIGVNSFGMGDTTTHAIIEEYQPNKTSIENGHIDKNHIKSKQQYFIFIFSTILIFLGHQQSQEQINAFLTEQISPGFSIISRPTKPLAQKISFVFSGQGPQWWAMGRQLYESEPLFTKWINLIDTEMTKINNGEWRLLEELIDQKNEQESRINDTNIAQPTLFAIQVALAALLVSWNISPSCIISHSAGDQAAAFVAGRLTLEEAVRMLAVSMSEEEVENKLLKGIEHLACIAVVNGPRSVTISGDEKIIDEIQQILSTSYSNVFKACVRIENAFHSYQMNRFDTEKEMLSSLKDIRRLPVQDQKQIFDPICAKAKPYSSVIGEQMNDNIPVDGQYWWSNVRQAVRFYDAIAAIIKDEVAKVFLEISPHPVLGTSIRECYELTNQQQSPLILPTLKRKENEQITLLTSLAQLTTSSPHVWQQYFHTRQILPMKNHEEYFDHFPLYKFHLSPCWYESKDSSIQRLANRIPTHPLLGIRQLNDQTSATWKSLININLPQHAFLKDHKIQDAILFPAVAYLELATAACQQLLSSKEDDQQQQPTIIFEDINFIKALILNEHELVEVFTQIIMPMREWYIYSRPWSTAGPDCMRSSGMTCTDVVDSFRDQNNLNKYSLNEFTLHARGKIEIDFKEQKSLTIPPLNTINDTWSTQDIASAYAHLSTRGYQYGSSFQKIKTLRGTSTTAISELSNDDDTDCSSFYLLHPSVMDSAFHPFLVLLPGIETTFLPVRIQKFIYSCKTKTKMNQSTNVEVRGKYHDNICGIGQEGTYSLDLWTFPMDNKIEEPIFTFEGAVIQQVQGAHSGRWSIEQTIYDKLNIQTDLPNTDHKTYLNTIVKDYCMKRVWTDSPIIKDISHLLPSPNQILNNQLNCISNQDLIESIKPFNELAAYYAQMAIKDLNLNQQHHPLLNACRSLASTLHSEQVTWHSTQLRLIQLIERFPRLKPFLIALNKYGSHLKDILSGEETGLDIFLGDNEIGQTFQQIKTLISATKTQQIFHSICQHLQLQYEQQTKDNSFENYRLRIFWLSDSDCSDVLPILDLFLNLSQQTGLLIDLHYADSDPIQLANAQETFNTHITNQTNLSIIYDETIDLYDGKTLEKIPIESFDIIFSANQLQGNQDLTKSLIDLRRLLVPNGLLLLLELVHVPLYFDLIFGFSDQWWSSSDDDDDNNRALNNIQQWTTLLEQIEGFNIIESTLNQNESTFIISQKTTSNEILQTLDERINQIWLIFTKDDDNNNNSFGHILSSLLPCSNIEIFDIRHSTLDTICFGIPVLLTTYKQVSIIFAWQLDQVSLNENNDDLAFKQNEELICGTLSRLLQTIQKSSPYFYPFVYVLTDHAQFNNDSNLNLIASPFIGLARSLITEYERNRLKLIDLQTSLNNNNQSAFIYTLIEYMINSRYSTDTCEVVLRLNDTNQNQVQHLTWHYEMLQKSADDEQEKSKLEQISIIPKRDADEKAFRICVPQSRFLSELTWIEEDREKELLPDMVEVRVHCVGINFRDVLKSRGLYPHTRPFAQSDENQPKLDRDTEPGSDFVGTIVRVGPKTTSFQVGDHVVGVTGDGTYHSHIMINSQLIIRIPSAFPLTDEQLCGLPCPILTVIYSLKYRVHLQSDQTVLIHAATGAAGQMCIQYCQYIGARVIATAGTEEKRRFLREYYGIEHVFNSRDASFVNDIRQILPQGVDVIVNSLSGNLLKESIKLLAYHGHFVEWGKRDIYDKNYLSMFQLRSDCSFHVIDFISLADRVSPLMRLMLEEAIDLFVQRKLRAVEPTVTYEPFQVIEALLRCNSGQVMGKTVFRITSSYQPLIINRKQSNSLLKVVSDNTMFPLEVCNQGTILISGGFGGLGLTMSRWMIEQRGVKHIALMSRRTLTELEKPSNPQYDDWLRLKRITKEYNAHVDVVQADVTNFQQVHDLIERFNKTSYPIRGIIHSTVVSEDRTLGNLTQEHLSLVLPPKFRGA</sequence>
<dbReference type="InterPro" id="IPR029063">
    <property type="entry name" value="SAM-dependent_MTases_sf"/>
</dbReference>
<dbReference type="SUPFAM" id="SSF53901">
    <property type="entry name" value="Thiolase-like"/>
    <property type="match status" value="2"/>
</dbReference>
<dbReference type="PANTHER" id="PTHR45681">
    <property type="entry name" value="POLYKETIDE SYNTHASE 44-RELATED"/>
    <property type="match status" value="1"/>
</dbReference>
<dbReference type="Gene3D" id="3.40.50.150">
    <property type="entry name" value="Vaccinia Virus protein VP39"/>
    <property type="match status" value="1"/>
</dbReference>
<dbReference type="InterPro" id="IPR020841">
    <property type="entry name" value="PKS_Beta-ketoAc_synthase_dom"/>
</dbReference>
<dbReference type="SMART" id="SM00825">
    <property type="entry name" value="PKS_KS"/>
    <property type="match status" value="1"/>
</dbReference>
<dbReference type="GO" id="GO:0006633">
    <property type="term" value="P:fatty acid biosynthetic process"/>
    <property type="evidence" value="ECO:0007669"/>
    <property type="project" value="UniProtKB-UniPathway"/>
</dbReference>
<dbReference type="InterPro" id="IPR049900">
    <property type="entry name" value="PKS_mFAS_DH"/>
</dbReference>
<keyword evidence="1" id="KW-0808">Transferase</keyword>
<evidence type="ECO:0000313" key="8">
    <source>
        <dbReference type="EMBL" id="CAF1373843.1"/>
    </source>
</evidence>
<evidence type="ECO:0000256" key="2">
    <source>
        <dbReference type="ARBA" id="ARBA00022857"/>
    </source>
</evidence>
<dbReference type="SUPFAM" id="SSF50129">
    <property type="entry name" value="GroES-like"/>
    <property type="match status" value="1"/>
</dbReference>
<dbReference type="InterPro" id="IPR001227">
    <property type="entry name" value="Ac_transferase_dom_sf"/>
</dbReference>
<accession>A0A815IWH8</accession>
<dbReference type="OrthoDB" id="329835at2759"/>
<dbReference type="UniPathway" id="UPA00094"/>